<dbReference type="EMBL" id="PIPV01000005">
    <property type="protein sequence ID" value="RUO53719.1"/>
    <property type="molecule type" value="Genomic_DNA"/>
</dbReference>
<dbReference type="GO" id="GO:0005829">
    <property type="term" value="C:cytosol"/>
    <property type="evidence" value="ECO:0007669"/>
    <property type="project" value="TreeGrafter"/>
</dbReference>
<evidence type="ECO:0000256" key="6">
    <source>
        <dbReference type="PIRSR" id="PIRSR600888-3"/>
    </source>
</evidence>
<dbReference type="RefSeq" id="WP_110574410.1">
    <property type="nucleotide sequence ID" value="NZ_PIPV01000005.1"/>
</dbReference>
<sequence length="180" mass="20835">MKYQPLAIADVVLMTPQVFGDERGFFMETFRQNEFEAHCGNYSFVQDNHSKSRRGILRGLHYQLKQPQGKLVRVTQGRVFDVAVDLRRDSPTFGDWVGVELNDENRQMLWVPPGFAHGFYVLSETAEFSYKCTDYYAPDDEYSLRFDDPTLAIKWPFDGEPQLSDKDRRGLALADCPTYD</sequence>
<evidence type="ECO:0000256" key="7">
    <source>
        <dbReference type="RuleBase" id="RU364069"/>
    </source>
</evidence>
<comment type="pathway">
    <text evidence="7">Carbohydrate biosynthesis; dTDP-L-rhamnose biosynthesis.</text>
</comment>
<evidence type="ECO:0000313" key="8">
    <source>
        <dbReference type="EMBL" id="RUO53719.1"/>
    </source>
</evidence>
<accession>A0A432XYC9</accession>
<comment type="catalytic activity">
    <reaction evidence="1 7">
        <text>dTDP-4-dehydro-6-deoxy-alpha-D-glucose = dTDP-4-dehydro-beta-L-rhamnose</text>
        <dbReference type="Rhea" id="RHEA:16969"/>
        <dbReference type="ChEBI" id="CHEBI:57649"/>
        <dbReference type="ChEBI" id="CHEBI:62830"/>
        <dbReference type="EC" id="5.1.3.13"/>
    </reaction>
</comment>
<evidence type="ECO:0000256" key="3">
    <source>
        <dbReference type="ARBA" id="ARBA00012098"/>
    </source>
</evidence>
<reference evidence="9" key="1">
    <citation type="journal article" date="2018" name="Front. Microbiol.">
        <title>Genome-Based Analysis Reveals the Taxonomy and Diversity of the Family Idiomarinaceae.</title>
        <authorList>
            <person name="Liu Y."/>
            <person name="Lai Q."/>
            <person name="Shao Z."/>
        </authorList>
    </citation>
    <scope>NUCLEOTIDE SEQUENCE [LARGE SCALE GENOMIC DNA]</scope>
    <source>
        <strain evidence="9">F23</strain>
    </source>
</reference>
<dbReference type="InterPro" id="IPR014710">
    <property type="entry name" value="RmlC-like_jellyroll"/>
</dbReference>
<dbReference type="CDD" id="cd00438">
    <property type="entry name" value="cupin_RmlC"/>
    <property type="match status" value="1"/>
</dbReference>
<dbReference type="GO" id="GO:0019305">
    <property type="term" value="P:dTDP-rhamnose biosynthetic process"/>
    <property type="evidence" value="ECO:0007669"/>
    <property type="project" value="UniProtKB-UniRule"/>
</dbReference>
<comment type="subunit">
    <text evidence="7">Homodimer.</text>
</comment>
<keyword evidence="7" id="KW-0413">Isomerase</keyword>
<keyword evidence="9" id="KW-1185">Reference proteome</keyword>
<dbReference type="PANTHER" id="PTHR21047:SF2">
    <property type="entry name" value="THYMIDINE DIPHOSPHO-4-KETO-RHAMNOSE 3,5-EPIMERASE"/>
    <property type="match status" value="1"/>
</dbReference>
<protein>
    <recommendedName>
        <fullName evidence="4 7">dTDP-4-dehydrorhamnose 3,5-epimerase</fullName>
        <ecNumber evidence="3 7">5.1.3.13</ecNumber>
    </recommendedName>
    <alternativeName>
        <fullName evidence="7">Thymidine diphospho-4-keto-rhamnose 3,5-epimerase</fullName>
    </alternativeName>
</protein>
<comment type="similarity">
    <text evidence="7">Belongs to the dTDP-4-dehydrorhamnose 3,5-epimerase family.</text>
</comment>
<dbReference type="Proteomes" id="UP000287330">
    <property type="component" value="Unassembled WGS sequence"/>
</dbReference>
<gene>
    <name evidence="8" type="primary">rfbC</name>
    <name evidence="8" type="ORF">CWE25_07470</name>
</gene>
<evidence type="ECO:0000256" key="5">
    <source>
        <dbReference type="PIRSR" id="PIRSR600888-1"/>
    </source>
</evidence>
<dbReference type="PANTHER" id="PTHR21047">
    <property type="entry name" value="DTDP-6-DEOXY-D-GLUCOSE-3,5 EPIMERASE"/>
    <property type="match status" value="1"/>
</dbReference>
<name>A0A432XYC9_9GAMM</name>
<dbReference type="OrthoDB" id="9800680at2"/>
<dbReference type="SUPFAM" id="SSF51182">
    <property type="entry name" value="RmlC-like cupins"/>
    <property type="match status" value="1"/>
</dbReference>
<organism evidence="8 9">
    <name type="scientific">Idiomarina fontislapidosi</name>
    <dbReference type="NCBI Taxonomy" id="263723"/>
    <lineage>
        <taxon>Bacteria</taxon>
        <taxon>Pseudomonadati</taxon>
        <taxon>Pseudomonadota</taxon>
        <taxon>Gammaproteobacteria</taxon>
        <taxon>Alteromonadales</taxon>
        <taxon>Idiomarinaceae</taxon>
        <taxon>Idiomarina</taxon>
    </lineage>
</organism>
<comment type="caution">
    <text evidence="8">The sequence shown here is derived from an EMBL/GenBank/DDBJ whole genome shotgun (WGS) entry which is preliminary data.</text>
</comment>
<evidence type="ECO:0000256" key="4">
    <source>
        <dbReference type="ARBA" id="ARBA00019595"/>
    </source>
</evidence>
<evidence type="ECO:0000256" key="2">
    <source>
        <dbReference type="ARBA" id="ARBA00001997"/>
    </source>
</evidence>
<evidence type="ECO:0000256" key="1">
    <source>
        <dbReference type="ARBA" id="ARBA00001298"/>
    </source>
</evidence>
<feature type="active site" description="Proton donor" evidence="5">
    <location>
        <position position="130"/>
    </location>
</feature>
<dbReference type="EC" id="5.1.3.13" evidence="3 7"/>
<dbReference type="InterPro" id="IPR011051">
    <property type="entry name" value="RmlC_Cupin_sf"/>
</dbReference>
<dbReference type="GO" id="GO:0008830">
    <property type="term" value="F:dTDP-4-dehydrorhamnose 3,5-epimerase activity"/>
    <property type="evidence" value="ECO:0007669"/>
    <property type="project" value="UniProtKB-UniRule"/>
</dbReference>
<dbReference type="Gene3D" id="2.60.120.10">
    <property type="entry name" value="Jelly Rolls"/>
    <property type="match status" value="1"/>
</dbReference>
<comment type="function">
    <text evidence="2 7">Catalyzes the epimerization of the C3' and C5'positions of dTDP-6-deoxy-D-xylo-4-hexulose, forming dTDP-6-deoxy-L-lyxo-4-hexulose.</text>
</comment>
<evidence type="ECO:0000313" key="9">
    <source>
        <dbReference type="Proteomes" id="UP000287330"/>
    </source>
</evidence>
<feature type="site" description="Participates in a stacking interaction with the thymidine ring of dTDP-4-oxo-6-deoxyglucose" evidence="6">
    <location>
        <position position="136"/>
    </location>
</feature>
<feature type="active site" description="Proton acceptor" evidence="5">
    <location>
        <position position="61"/>
    </location>
</feature>
<dbReference type="NCBIfam" id="TIGR01221">
    <property type="entry name" value="rmlC"/>
    <property type="match status" value="1"/>
</dbReference>
<dbReference type="Pfam" id="PF00908">
    <property type="entry name" value="dTDP_sugar_isom"/>
    <property type="match status" value="1"/>
</dbReference>
<dbReference type="UniPathway" id="UPA00124"/>
<proteinExistence type="inferred from homology"/>
<dbReference type="AlphaFoldDB" id="A0A432XYC9"/>
<dbReference type="InterPro" id="IPR000888">
    <property type="entry name" value="RmlC-like"/>
</dbReference>
<dbReference type="GO" id="GO:0000271">
    <property type="term" value="P:polysaccharide biosynthetic process"/>
    <property type="evidence" value="ECO:0007669"/>
    <property type="project" value="TreeGrafter"/>
</dbReference>